<evidence type="ECO:0000313" key="6">
    <source>
        <dbReference type="Proteomes" id="UP001165488"/>
    </source>
</evidence>
<dbReference type="PANTHER" id="PTHR44858:SF1">
    <property type="entry name" value="UDP-N-ACETYLGLUCOSAMINE--PEPTIDE N-ACETYLGLUCOSAMINYLTRANSFERASE SPINDLY-RELATED"/>
    <property type="match status" value="1"/>
</dbReference>
<comment type="caution">
    <text evidence="5">The sequence shown here is derived from an EMBL/GenBank/DDBJ whole genome shotgun (WGS) entry which is preliminary data.</text>
</comment>
<dbReference type="EMBL" id="JAKZGS010000014">
    <property type="protein sequence ID" value="MCH7399298.1"/>
    <property type="molecule type" value="Genomic_DNA"/>
</dbReference>
<evidence type="ECO:0000256" key="3">
    <source>
        <dbReference type="PROSITE-ProRule" id="PRU00339"/>
    </source>
</evidence>
<dbReference type="PROSITE" id="PS50005">
    <property type="entry name" value="TPR"/>
    <property type="match status" value="3"/>
</dbReference>
<evidence type="ECO:0000313" key="5">
    <source>
        <dbReference type="EMBL" id="MCH7399298.1"/>
    </source>
</evidence>
<keyword evidence="1" id="KW-0677">Repeat</keyword>
<evidence type="ECO:0000256" key="1">
    <source>
        <dbReference type="ARBA" id="ARBA00022737"/>
    </source>
</evidence>
<dbReference type="Pfam" id="PF13432">
    <property type="entry name" value="TPR_16"/>
    <property type="match status" value="1"/>
</dbReference>
<dbReference type="Proteomes" id="UP001165488">
    <property type="component" value="Unassembled WGS sequence"/>
</dbReference>
<dbReference type="PANTHER" id="PTHR44858">
    <property type="entry name" value="TETRATRICOPEPTIDE REPEAT PROTEIN 6"/>
    <property type="match status" value="1"/>
</dbReference>
<feature type="repeat" description="TPR" evidence="3">
    <location>
        <begin position="89"/>
        <end position="122"/>
    </location>
</feature>
<dbReference type="PROSITE" id="PS50293">
    <property type="entry name" value="TPR_REGION"/>
    <property type="match status" value="1"/>
</dbReference>
<dbReference type="InterPro" id="IPR050498">
    <property type="entry name" value="Ycf3"/>
</dbReference>
<evidence type="ECO:0000256" key="2">
    <source>
        <dbReference type="ARBA" id="ARBA00022803"/>
    </source>
</evidence>
<protein>
    <submittedName>
        <fullName evidence="5">Tetratricopeptide repeat protein</fullName>
    </submittedName>
</protein>
<keyword evidence="2 3" id="KW-0802">TPR repeat</keyword>
<feature type="chain" id="PRO_5045523279" evidence="4">
    <location>
        <begin position="20"/>
        <end position="236"/>
    </location>
</feature>
<keyword evidence="6" id="KW-1185">Reference proteome</keyword>
<keyword evidence="4" id="KW-0732">Signal</keyword>
<reference evidence="5" key="1">
    <citation type="submission" date="2022-03" db="EMBL/GenBank/DDBJ databases">
        <title>De novo assembled genomes of Belliella spp. (Cyclobacteriaceae) strains.</title>
        <authorList>
            <person name="Szabo A."/>
            <person name="Korponai K."/>
            <person name="Felfoldi T."/>
        </authorList>
    </citation>
    <scope>NUCLEOTIDE SEQUENCE</scope>
    <source>
        <strain evidence="5">DSM 107340</strain>
    </source>
</reference>
<dbReference type="SUPFAM" id="SSF48452">
    <property type="entry name" value="TPR-like"/>
    <property type="match status" value="1"/>
</dbReference>
<feature type="repeat" description="TPR" evidence="3">
    <location>
        <begin position="123"/>
        <end position="156"/>
    </location>
</feature>
<sequence length="236" mass="26034">MRKIFFCIVAIAMMTACGASEQELFDEGVKSLEKSEFSKAIGYFDRVIEKNGSNTSAHNAKGVALFQNGNFDEAVVSFTNSINIDSTSYKPFFNRGNAYLEKKAFKEAVRDYNFANGLDPEQTDIYYNRGLALLALEEYEDAIMDFDMALQVNPNQALVHFNKAKAQLGNSDPLGGMESLVYSINLDGENGAAYYLLGVTQLSALSQKEDGCANLKMALSLGYGDAKTWVDDFCQD</sequence>
<organism evidence="5 6">
    <name type="scientific">Belliella calami</name>
    <dbReference type="NCBI Taxonomy" id="2923436"/>
    <lineage>
        <taxon>Bacteria</taxon>
        <taxon>Pseudomonadati</taxon>
        <taxon>Bacteroidota</taxon>
        <taxon>Cytophagia</taxon>
        <taxon>Cytophagales</taxon>
        <taxon>Cyclobacteriaceae</taxon>
        <taxon>Belliella</taxon>
    </lineage>
</organism>
<name>A0ABS9URZ8_9BACT</name>
<dbReference type="Gene3D" id="1.25.40.10">
    <property type="entry name" value="Tetratricopeptide repeat domain"/>
    <property type="match status" value="2"/>
</dbReference>
<feature type="repeat" description="TPR" evidence="3">
    <location>
        <begin position="55"/>
        <end position="88"/>
    </location>
</feature>
<gene>
    <name evidence="5" type="ORF">MM236_14955</name>
</gene>
<proteinExistence type="predicted"/>
<feature type="signal peptide" evidence="4">
    <location>
        <begin position="1"/>
        <end position="19"/>
    </location>
</feature>
<evidence type="ECO:0000256" key="4">
    <source>
        <dbReference type="SAM" id="SignalP"/>
    </source>
</evidence>
<dbReference type="Pfam" id="PF00515">
    <property type="entry name" value="TPR_1"/>
    <property type="match status" value="1"/>
</dbReference>
<dbReference type="SMART" id="SM00028">
    <property type="entry name" value="TPR"/>
    <property type="match status" value="5"/>
</dbReference>
<accession>A0ABS9URZ8</accession>
<dbReference type="PROSITE" id="PS51257">
    <property type="entry name" value="PROKAR_LIPOPROTEIN"/>
    <property type="match status" value="1"/>
</dbReference>
<dbReference type="InterPro" id="IPR011990">
    <property type="entry name" value="TPR-like_helical_dom_sf"/>
</dbReference>
<dbReference type="InterPro" id="IPR019734">
    <property type="entry name" value="TPR_rpt"/>
</dbReference>